<comment type="subunit">
    <text evidence="9">Homodimer.</text>
</comment>
<keyword evidence="5 9" id="KW-0460">Magnesium</keyword>
<evidence type="ECO:0000256" key="9">
    <source>
        <dbReference type="RuleBase" id="RU362011"/>
    </source>
</evidence>
<feature type="transmembrane region" description="Helical" evidence="9">
    <location>
        <begin position="335"/>
        <end position="356"/>
    </location>
</feature>
<feature type="transmembrane region" description="Helical" evidence="9">
    <location>
        <begin position="403"/>
        <end position="431"/>
    </location>
</feature>
<dbReference type="InterPro" id="IPR046342">
    <property type="entry name" value="CBS_dom_sf"/>
</dbReference>
<keyword evidence="9" id="KW-0479">Metal-binding</keyword>
<accession>A0A6N7QN90</accession>
<evidence type="ECO:0000313" key="11">
    <source>
        <dbReference type="EMBL" id="MRH77150.1"/>
    </source>
</evidence>
<feature type="transmembrane region" description="Helical" evidence="9">
    <location>
        <begin position="377"/>
        <end position="397"/>
    </location>
</feature>
<dbReference type="PANTHER" id="PTHR43773">
    <property type="entry name" value="MAGNESIUM TRANSPORTER MGTE"/>
    <property type="match status" value="1"/>
</dbReference>
<dbReference type="GO" id="GO:0005886">
    <property type="term" value="C:plasma membrane"/>
    <property type="evidence" value="ECO:0007669"/>
    <property type="project" value="UniProtKB-SubCell"/>
</dbReference>
<dbReference type="CDD" id="cd04606">
    <property type="entry name" value="CBS_pair_Mg_transporter"/>
    <property type="match status" value="1"/>
</dbReference>
<reference evidence="11 12" key="1">
    <citation type="submission" date="2019-11" db="EMBL/GenBank/DDBJ databases">
        <authorList>
            <person name="Zhang X.Y."/>
        </authorList>
    </citation>
    <scope>NUCLEOTIDE SEQUENCE [LARGE SCALE GENOMIC DNA]</scope>
    <source>
        <strain evidence="11 12">C176</strain>
    </source>
</reference>
<keyword evidence="7 9" id="KW-0472">Membrane</keyword>
<keyword evidence="3 9" id="KW-0813">Transport</keyword>
<feature type="domain" description="CBS" evidence="10">
    <location>
        <begin position="219"/>
        <end position="275"/>
    </location>
</feature>
<dbReference type="Gene3D" id="1.10.357.20">
    <property type="entry name" value="SLC41 divalent cation transporters, integral membrane domain"/>
    <property type="match status" value="1"/>
</dbReference>
<dbReference type="RefSeq" id="WP_153718228.1">
    <property type="nucleotide sequence ID" value="NZ_WJPP01000001.1"/>
</dbReference>
<dbReference type="Pfam" id="PF03448">
    <property type="entry name" value="MgtE_N"/>
    <property type="match status" value="1"/>
</dbReference>
<dbReference type="Gene3D" id="3.10.580.10">
    <property type="entry name" value="CBS-domain"/>
    <property type="match status" value="1"/>
</dbReference>
<dbReference type="GO" id="GO:0015095">
    <property type="term" value="F:magnesium ion transmembrane transporter activity"/>
    <property type="evidence" value="ECO:0007669"/>
    <property type="project" value="UniProtKB-UniRule"/>
</dbReference>
<gene>
    <name evidence="11" type="primary">mgtE</name>
    <name evidence="11" type="ORF">GH984_00285</name>
</gene>
<keyword evidence="9" id="KW-1003">Cell membrane</keyword>
<keyword evidence="8" id="KW-0129">CBS domain</keyword>
<evidence type="ECO:0000313" key="12">
    <source>
        <dbReference type="Proteomes" id="UP000433788"/>
    </source>
</evidence>
<feature type="domain" description="CBS" evidence="10">
    <location>
        <begin position="155"/>
        <end position="218"/>
    </location>
</feature>
<dbReference type="PROSITE" id="PS51371">
    <property type="entry name" value="CBS"/>
    <property type="match status" value="2"/>
</dbReference>
<feature type="transmembrane region" description="Helical" evidence="9">
    <location>
        <begin position="443"/>
        <end position="464"/>
    </location>
</feature>
<proteinExistence type="inferred from homology"/>
<dbReference type="InterPro" id="IPR036739">
    <property type="entry name" value="SLC41_membr_dom_sf"/>
</dbReference>
<dbReference type="InterPro" id="IPR006669">
    <property type="entry name" value="MgtE_transporter"/>
</dbReference>
<feature type="transmembrane region" description="Helical" evidence="9">
    <location>
        <begin position="303"/>
        <end position="323"/>
    </location>
</feature>
<dbReference type="EMBL" id="WJPP01000001">
    <property type="protein sequence ID" value="MRH77150.1"/>
    <property type="molecule type" value="Genomic_DNA"/>
</dbReference>
<dbReference type="NCBIfam" id="TIGR00400">
    <property type="entry name" value="mgtE"/>
    <property type="match status" value="1"/>
</dbReference>
<dbReference type="SMART" id="SM00116">
    <property type="entry name" value="CBS"/>
    <property type="match status" value="2"/>
</dbReference>
<dbReference type="InterPro" id="IPR038076">
    <property type="entry name" value="MgtE_N_sf"/>
</dbReference>
<dbReference type="SUPFAM" id="SSF54631">
    <property type="entry name" value="CBS-domain pair"/>
    <property type="match status" value="1"/>
</dbReference>
<evidence type="ECO:0000256" key="1">
    <source>
        <dbReference type="ARBA" id="ARBA00004141"/>
    </source>
</evidence>
<dbReference type="GO" id="GO:0046872">
    <property type="term" value="F:metal ion binding"/>
    <property type="evidence" value="ECO:0007669"/>
    <property type="project" value="UniProtKB-KW"/>
</dbReference>
<sequence>MAQRFLIELLSELKAEKGEAALERIAEEIVRLLAEDEQTEVRRFLESLELADVASVIEELPQGDDLTAIRLLSLHDQAELIGHFRASAQVSVAERLGKWELVSLMGAMSHDERADLFKQLDETAQEMLLPALSKAEREDLRRLSAHEEWTVGSVMTSDYAVLAPELTSTDAITALRRQALDAETIYYAYIIGESRELLGVVSLRDLLTAPPRQRVADIMDTEPVLVHVNDPQEAAARRVARYDLLALPVLDEDDRLVGIVTADDAMDVSEEEVTEDFHKGSTIQRFDMSVADATITKLYRARIFWLVLLVFGNIFSGAGIAYFEETIAAHLSLLFFLPLLIASGGNAGTQSATLMVRALATGDVRLRDFGRLLSREVAIAVALGVTMAAAVWLIGIWRGGIEVAIVVAIAMITIVLLGALIGMSLPFIFAILEKDPAAASGPLVTSLADVLGVIIYFTIASVLLI</sequence>
<dbReference type="SUPFAM" id="SSF161093">
    <property type="entry name" value="MgtE membrane domain-like"/>
    <property type="match status" value="1"/>
</dbReference>
<evidence type="ECO:0000256" key="6">
    <source>
        <dbReference type="ARBA" id="ARBA00022989"/>
    </source>
</evidence>
<evidence type="ECO:0000256" key="4">
    <source>
        <dbReference type="ARBA" id="ARBA00022692"/>
    </source>
</evidence>
<comment type="similarity">
    <text evidence="2 9">Belongs to the SLC41A transporter family.</text>
</comment>
<organism evidence="11 12">
    <name type="scientific">Spiribacter salilacus</name>
    <dbReference type="NCBI Taxonomy" id="2664894"/>
    <lineage>
        <taxon>Bacteria</taxon>
        <taxon>Pseudomonadati</taxon>
        <taxon>Pseudomonadota</taxon>
        <taxon>Gammaproteobacteria</taxon>
        <taxon>Chromatiales</taxon>
        <taxon>Ectothiorhodospiraceae</taxon>
        <taxon>Spiribacter</taxon>
    </lineage>
</organism>
<evidence type="ECO:0000256" key="5">
    <source>
        <dbReference type="ARBA" id="ARBA00022842"/>
    </source>
</evidence>
<comment type="function">
    <text evidence="9">Acts as a magnesium transporter.</text>
</comment>
<dbReference type="Pfam" id="PF01769">
    <property type="entry name" value="MgtE"/>
    <property type="match status" value="1"/>
</dbReference>
<evidence type="ECO:0000256" key="3">
    <source>
        <dbReference type="ARBA" id="ARBA00022448"/>
    </source>
</evidence>
<comment type="subcellular location">
    <subcellularLocation>
        <location evidence="9">Cell membrane</location>
        <topology evidence="9">Multi-pass membrane protein</topology>
    </subcellularLocation>
    <subcellularLocation>
        <location evidence="1">Membrane</location>
        <topology evidence="1">Multi-pass membrane protein</topology>
    </subcellularLocation>
</comment>
<evidence type="ECO:0000259" key="10">
    <source>
        <dbReference type="PROSITE" id="PS51371"/>
    </source>
</evidence>
<keyword evidence="6 9" id="KW-1133">Transmembrane helix</keyword>
<dbReference type="SUPFAM" id="SSF158791">
    <property type="entry name" value="MgtE N-terminal domain-like"/>
    <property type="match status" value="1"/>
</dbReference>
<dbReference type="Proteomes" id="UP000433788">
    <property type="component" value="Unassembled WGS sequence"/>
</dbReference>
<protein>
    <recommendedName>
        <fullName evidence="9">Magnesium transporter MgtE</fullName>
    </recommendedName>
</protein>
<dbReference type="Pfam" id="PF00571">
    <property type="entry name" value="CBS"/>
    <property type="match status" value="2"/>
</dbReference>
<evidence type="ECO:0000256" key="7">
    <source>
        <dbReference type="ARBA" id="ARBA00023136"/>
    </source>
</evidence>
<dbReference type="InterPro" id="IPR006667">
    <property type="entry name" value="SLC41_membr_dom"/>
</dbReference>
<evidence type="ECO:0000256" key="8">
    <source>
        <dbReference type="PROSITE-ProRule" id="PRU00703"/>
    </source>
</evidence>
<keyword evidence="4 9" id="KW-0812">Transmembrane</keyword>
<keyword evidence="12" id="KW-1185">Reference proteome</keyword>
<name>A0A6N7QN90_9GAMM</name>
<dbReference type="InterPro" id="IPR000644">
    <property type="entry name" value="CBS_dom"/>
</dbReference>
<comment type="caution">
    <text evidence="11">The sequence shown here is derived from an EMBL/GenBank/DDBJ whole genome shotgun (WGS) entry which is preliminary data.</text>
</comment>
<dbReference type="SMART" id="SM00924">
    <property type="entry name" value="MgtE_N"/>
    <property type="match status" value="1"/>
</dbReference>
<dbReference type="AlphaFoldDB" id="A0A6N7QN90"/>
<evidence type="ECO:0000256" key="2">
    <source>
        <dbReference type="ARBA" id="ARBA00009749"/>
    </source>
</evidence>
<dbReference type="PANTHER" id="PTHR43773:SF1">
    <property type="entry name" value="MAGNESIUM TRANSPORTER MGTE"/>
    <property type="match status" value="1"/>
</dbReference>
<dbReference type="Gene3D" id="1.25.60.10">
    <property type="entry name" value="MgtE N-terminal domain-like"/>
    <property type="match status" value="1"/>
</dbReference>
<dbReference type="InterPro" id="IPR006668">
    <property type="entry name" value="Mg_transptr_MgtE_intracell_dom"/>
</dbReference>